<comment type="catalytic activity">
    <reaction evidence="1">
        <text>Thiol-dependent hydrolysis of ester, thioester, amide, peptide and isopeptide bonds formed by the C-terminal Gly of ubiquitin (a 76-residue protein attached to proteins as an intracellular targeting signal).</text>
        <dbReference type="EC" id="3.4.19.12"/>
    </reaction>
</comment>
<evidence type="ECO:0000256" key="3">
    <source>
        <dbReference type="ARBA" id="ARBA00022670"/>
    </source>
</evidence>
<gene>
    <name evidence="9" type="ORF">GSPATT00012891001</name>
</gene>
<organism evidence="9 10">
    <name type="scientific">Paramecium tetraurelia</name>
    <dbReference type="NCBI Taxonomy" id="5888"/>
    <lineage>
        <taxon>Eukaryota</taxon>
        <taxon>Sar</taxon>
        <taxon>Alveolata</taxon>
        <taxon>Ciliophora</taxon>
        <taxon>Intramacronucleata</taxon>
        <taxon>Oligohymenophorea</taxon>
        <taxon>Peniculida</taxon>
        <taxon>Parameciidae</taxon>
        <taxon>Paramecium</taxon>
    </lineage>
</organism>
<dbReference type="GO" id="GO:0004843">
    <property type="term" value="F:cysteine-type deubiquitinase activity"/>
    <property type="evidence" value="ECO:0000318"/>
    <property type="project" value="GO_Central"/>
</dbReference>
<evidence type="ECO:0000256" key="2">
    <source>
        <dbReference type="ARBA" id="ARBA00012759"/>
    </source>
</evidence>
<dbReference type="Proteomes" id="UP000000600">
    <property type="component" value="Unassembled WGS sequence"/>
</dbReference>
<dbReference type="PROSITE" id="PS50802">
    <property type="entry name" value="OTU"/>
    <property type="match status" value="1"/>
</dbReference>
<keyword evidence="5" id="KW-0378">Hydrolase</keyword>
<evidence type="ECO:0000256" key="5">
    <source>
        <dbReference type="ARBA" id="ARBA00022801"/>
    </source>
</evidence>
<dbReference type="GO" id="GO:0006508">
    <property type="term" value="P:proteolysis"/>
    <property type="evidence" value="ECO:0007669"/>
    <property type="project" value="UniProtKB-KW"/>
</dbReference>
<dbReference type="FunFam" id="1.20.1300.20:FF:000006">
    <property type="entry name" value="Uncharacterized protein"/>
    <property type="match status" value="1"/>
</dbReference>
<dbReference type="EC" id="3.4.19.12" evidence="2"/>
<dbReference type="Pfam" id="PF10275">
    <property type="entry name" value="Peptidase_C65"/>
    <property type="match status" value="1"/>
</dbReference>
<feature type="region of interest" description="Disordered" evidence="7">
    <location>
        <begin position="64"/>
        <end position="122"/>
    </location>
</feature>
<dbReference type="PANTHER" id="PTHR12931:SF15">
    <property type="entry name" value="UBIQUITIN THIOESTERASE OTUBAIN-LIKE"/>
    <property type="match status" value="1"/>
</dbReference>
<dbReference type="Gene3D" id="3.30.200.60">
    <property type="entry name" value="Peptidase C65 Otubain, subdomain 1"/>
    <property type="match status" value="1"/>
</dbReference>
<keyword evidence="4" id="KW-0833">Ubl conjugation pathway</keyword>
<keyword evidence="3" id="KW-0645">Protease</keyword>
<reference evidence="9 10" key="1">
    <citation type="journal article" date="2006" name="Nature">
        <title>Global trends of whole-genome duplications revealed by the ciliate Paramecium tetraurelia.</title>
        <authorList>
            <consortium name="Genoscope"/>
            <person name="Aury J.-M."/>
            <person name="Jaillon O."/>
            <person name="Duret L."/>
            <person name="Noel B."/>
            <person name="Jubin C."/>
            <person name="Porcel B.M."/>
            <person name="Segurens B."/>
            <person name="Daubin V."/>
            <person name="Anthouard V."/>
            <person name="Aiach N."/>
            <person name="Arnaiz O."/>
            <person name="Billaut A."/>
            <person name="Beisson J."/>
            <person name="Blanc I."/>
            <person name="Bouhouche K."/>
            <person name="Camara F."/>
            <person name="Duharcourt S."/>
            <person name="Guigo R."/>
            <person name="Gogendeau D."/>
            <person name="Katinka M."/>
            <person name="Keller A.-M."/>
            <person name="Kissmehl R."/>
            <person name="Klotz C."/>
            <person name="Koll F."/>
            <person name="Le Moue A."/>
            <person name="Lepere C."/>
            <person name="Malinsky S."/>
            <person name="Nowacki M."/>
            <person name="Nowak J.K."/>
            <person name="Plattner H."/>
            <person name="Poulain J."/>
            <person name="Ruiz F."/>
            <person name="Serrano V."/>
            <person name="Zagulski M."/>
            <person name="Dessen P."/>
            <person name="Betermier M."/>
            <person name="Weissenbach J."/>
            <person name="Scarpelli C."/>
            <person name="Schachter V."/>
            <person name="Sperling L."/>
            <person name="Meyer E."/>
            <person name="Cohen J."/>
            <person name="Wincker P."/>
        </authorList>
    </citation>
    <scope>NUCLEOTIDE SEQUENCE [LARGE SCALE GENOMIC DNA]</scope>
    <source>
        <strain evidence="9 10">Stock d4-2</strain>
    </source>
</reference>
<proteinExistence type="predicted"/>
<feature type="compositionally biased region" description="Polar residues" evidence="7">
    <location>
        <begin position="363"/>
        <end position="399"/>
    </location>
</feature>
<evidence type="ECO:0000313" key="10">
    <source>
        <dbReference type="Proteomes" id="UP000000600"/>
    </source>
</evidence>
<keyword evidence="6" id="KW-0788">Thiol protease</keyword>
<name>A0D2Y9_PARTE</name>
<accession>A0D2Y9</accession>
<feature type="compositionally biased region" description="Low complexity" evidence="7">
    <location>
        <begin position="218"/>
        <end position="231"/>
    </location>
</feature>
<feature type="domain" description="OTU" evidence="8">
    <location>
        <begin position="537"/>
        <end position="735"/>
    </location>
</feature>
<dbReference type="InterPro" id="IPR042468">
    <property type="entry name" value="Peptidase_C65_otubain_sub1"/>
</dbReference>
<protein>
    <recommendedName>
        <fullName evidence="2">ubiquitinyl hydrolase 1</fullName>
        <ecNumber evidence="2">3.4.19.12</ecNumber>
    </recommendedName>
</protein>
<dbReference type="OMA" id="CQKILYV"/>
<feature type="compositionally biased region" description="Basic and acidic residues" evidence="7">
    <location>
        <begin position="1"/>
        <end position="31"/>
    </location>
</feature>
<dbReference type="HOGENOM" id="CLU_377431_0_0_1"/>
<evidence type="ECO:0000256" key="6">
    <source>
        <dbReference type="ARBA" id="ARBA00022807"/>
    </source>
</evidence>
<dbReference type="RefSeq" id="XP_001444803.1">
    <property type="nucleotide sequence ID" value="XM_001444766.1"/>
</dbReference>
<evidence type="ECO:0000256" key="1">
    <source>
        <dbReference type="ARBA" id="ARBA00000707"/>
    </source>
</evidence>
<keyword evidence="10" id="KW-1185">Reference proteome</keyword>
<dbReference type="InterPro" id="IPR019400">
    <property type="entry name" value="Peptidase_C65_otubain"/>
</dbReference>
<dbReference type="KEGG" id="ptm:GSPATT00012891001"/>
<dbReference type="GO" id="GO:0043130">
    <property type="term" value="F:ubiquitin binding"/>
    <property type="evidence" value="ECO:0000318"/>
    <property type="project" value="GO_Central"/>
</dbReference>
<dbReference type="CDD" id="cd22749">
    <property type="entry name" value="Otubain_C65"/>
    <property type="match status" value="1"/>
</dbReference>
<dbReference type="Gene3D" id="1.20.1300.20">
    <property type="entry name" value="Peptidase C65 Otubain, subdomain 2"/>
    <property type="match status" value="1"/>
</dbReference>
<sequence length="735" mass="86778">MSQNKDDKHHYMKETKSHSYRVEAIQRDLKNKSNSTINYSKNTQKAISQKKINIKEISLQQKGYYNKQSQKSQPQKQERQNHHKQQQQRDQQNHLKVTPKNYFSKDTKINQNNQQEKYKSQNQRVQNLNKNRYNLSNKTQIKQIDQGKQWLQKSLPLKLEYKNLKYQKNKSQICGKNSQAKKTTNFLLIKKKKQTQEQSLMTPVKQKQHIQRDSYAKQQTNKQPNNINNQNEKSTQKKQKQVYIQKYIQENRPIHQNKEEQNEMLIIEQSNQQSSNAKLQNKQLKAEQGNQQLNKIGLLNKSPLNAQKNKSPINAQSNKSPLNAQSNKSPLNSQSNKSPLNAQSNKQPMNSQSNKSPLDAQKNKSPLNAQSKKSPLNSQSPFNAQSNKQPINAYTNTQPKNKDEADQQKIKVEQRNLQPITNEQSTQQPIQAEQQDDQFLDIEQINKQALNTEKQNMQSLNVELNKSLQAIKIVFDQKRLEKSVEICKLLIQMSSGQRTVEQNYSYYLQQYEDIQGLFSHYSIKHLEVKTNLKKYCQKILYVRGDGNCFYTAFGYQFLRLVLISYNDTQFNEFLNFAIQIKFKIYYKDFKIADDKIEQLLNEEFLYKLQEIRNIENQQDRIDLLYKIYREFDISDDGNGCFYFLSTLFFRNLSNQLQEHSEMKAYVEDRENLLKWETECNNNEIVVATLAQQLKINIKLLFFNEGQFVFREYEQHEKDEMILLIQPGHYNIGLKN</sequence>
<dbReference type="InterPro" id="IPR042467">
    <property type="entry name" value="Peptidase_C65_otubain_sub2"/>
</dbReference>
<dbReference type="InParanoid" id="A0D2Y9"/>
<dbReference type="InterPro" id="IPR038765">
    <property type="entry name" value="Papain-like_cys_pep_sf"/>
</dbReference>
<feature type="compositionally biased region" description="Polar residues" evidence="7">
    <location>
        <begin position="109"/>
        <end position="122"/>
    </location>
</feature>
<feature type="region of interest" description="Disordered" evidence="7">
    <location>
        <begin position="1"/>
        <end position="46"/>
    </location>
</feature>
<dbReference type="PANTHER" id="PTHR12931">
    <property type="entry name" value="UBIQUITIN THIOLESTERASE PROTEIN OTUB"/>
    <property type="match status" value="1"/>
</dbReference>
<dbReference type="EMBL" id="CT868274">
    <property type="protein sequence ID" value="CAK77406.1"/>
    <property type="molecule type" value="Genomic_DNA"/>
</dbReference>
<feature type="region of interest" description="Disordered" evidence="7">
    <location>
        <begin position="194"/>
        <end position="241"/>
    </location>
</feature>
<evidence type="ECO:0000313" key="9">
    <source>
        <dbReference type="EMBL" id="CAK77406.1"/>
    </source>
</evidence>
<dbReference type="SUPFAM" id="SSF54001">
    <property type="entry name" value="Cysteine proteinases"/>
    <property type="match status" value="1"/>
</dbReference>
<feature type="compositionally biased region" description="Polar residues" evidence="7">
    <location>
        <begin position="32"/>
        <end position="46"/>
    </location>
</feature>
<feature type="region of interest" description="Disordered" evidence="7">
    <location>
        <begin position="303"/>
        <end position="407"/>
    </location>
</feature>
<dbReference type="OrthoDB" id="18915at2759"/>
<evidence type="ECO:0000256" key="4">
    <source>
        <dbReference type="ARBA" id="ARBA00022786"/>
    </source>
</evidence>
<dbReference type="AlphaFoldDB" id="A0D2Y9"/>
<dbReference type="InterPro" id="IPR003323">
    <property type="entry name" value="OTU_dom"/>
</dbReference>
<dbReference type="GeneID" id="5030585"/>
<evidence type="ECO:0000256" key="7">
    <source>
        <dbReference type="SAM" id="MobiDB-lite"/>
    </source>
</evidence>
<feature type="compositionally biased region" description="Polar residues" evidence="7">
    <location>
        <begin position="303"/>
        <end position="356"/>
    </location>
</feature>
<evidence type="ECO:0000259" key="8">
    <source>
        <dbReference type="PROSITE" id="PS50802"/>
    </source>
</evidence>